<name>A0ABS8RSD6_DATST</name>
<dbReference type="EMBL" id="JACEIK010000104">
    <property type="protein sequence ID" value="MCD7449700.1"/>
    <property type="molecule type" value="Genomic_DNA"/>
</dbReference>
<comment type="caution">
    <text evidence="2">The sequence shown here is derived from an EMBL/GenBank/DDBJ whole genome shotgun (WGS) entry which is preliminary data.</text>
</comment>
<keyword evidence="3" id="KW-1185">Reference proteome</keyword>
<reference evidence="2 3" key="1">
    <citation type="journal article" date="2021" name="BMC Genomics">
        <title>Datura genome reveals duplications of psychoactive alkaloid biosynthetic genes and high mutation rate following tissue culture.</title>
        <authorList>
            <person name="Rajewski A."/>
            <person name="Carter-House D."/>
            <person name="Stajich J."/>
            <person name="Litt A."/>
        </authorList>
    </citation>
    <scope>NUCLEOTIDE SEQUENCE [LARGE SCALE GENOMIC DNA]</scope>
    <source>
        <strain evidence="2">AR-01</strain>
    </source>
</reference>
<proteinExistence type="predicted"/>
<feature type="region of interest" description="Disordered" evidence="1">
    <location>
        <begin position="60"/>
        <end position="96"/>
    </location>
</feature>
<dbReference type="Proteomes" id="UP000823775">
    <property type="component" value="Unassembled WGS sequence"/>
</dbReference>
<evidence type="ECO:0000313" key="3">
    <source>
        <dbReference type="Proteomes" id="UP000823775"/>
    </source>
</evidence>
<evidence type="ECO:0000256" key="1">
    <source>
        <dbReference type="SAM" id="MobiDB-lite"/>
    </source>
</evidence>
<evidence type="ECO:0000313" key="2">
    <source>
        <dbReference type="EMBL" id="MCD7449700.1"/>
    </source>
</evidence>
<sequence>MENFECLLSVKPQPPYGALGAGYGGPGVGQPMVYGRGATPGGLAMMPMLLPDGRIGYVLQQPGVMHSPPPTSRGGHSGGGGLAVEGGGDSGGRGRSRLQPILVVKAVF</sequence>
<feature type="compositionally biased region" description="Gly residues" evidence="1">
    <location>
        <begin position="75"/>
        <end position="93"/>
    </location>
</feature>
<accession>A0ABS8RSD6</accession>
<protein>
    <submittedName>
        <fullName evidence="2">Uncharacterized protein</fullName>
    </submittedName>
</protein>
<gene>
    <name evidence="2" type="ORF">HAX54_001129</name>
</gene>
<organism evidence="2 3">
    <name type="scientific">Datura stramonium</name>
    <name type="common">Jimsonweed</name>
    <name type="synonym">Common thornapple</name>
    <dbReference type="NCBI Taxonomy" id="4076"/>
    <lineage>
        <taxon>Eukaryota</taxon>
        <taxon>Viridiplantae</taxon>
        <taxon>Streptophyta</taxon>
        <taxon>Embryophyta</taxon>
        <taxon>Tracheophyta</taxon>
        <taxon>Spermatophyta</taxon>
        <taxon>Magnoliopsida</taxon>
        <taxon>eudicotyledons</taxon>
        <taxon>Gunneridae</taxon>
        <taxon>Pentapetalae</taxon>
        <taxon>asterids</taxon>
        <taxon>lamiids</taxon>
        <taxon>Solanales</taxon>
        <taxon>Solanaceae</taxon>
        <taxon>Solanoideae</taxon>
        <taxon>Datureae</taxon>
        <taxon>Datura</taxon>
    </lineage>
</organism>